<proteinExistence type="inferred from homology"/>
<dbReference type="PRINTS" id="PR00134">
    <property type="entry name" value="GLHYDRLASE10"/>
</dbReference>
<reference evidence="6 7" key="1">
    <citation type="submission" date="2023-12" db="EMBL/GenBank/DDBJ databases">
        <title>A high-quality genome assembly for Dillenia turbinata (Dilleniales).</title>
        <authorList>
            <person name="Chanderbali A."/>
        </authorList>
    </citation>
    <scope>NUCLEOTIDE SEQUENCE [LARGE SCALE GENOMIC DNA]</scope>
    <source>
        <strain evidence="6">LSX21</strain>
        <tissue evidence="6">Leaf</tissue>
    </source>
</reference>
<dbReference type="GO" id="GO:0031176">
    <property type="term" value="F:endo-1,4-beta-xylanase activity"/>
    <property type="evidence" value="ECO:0007669"/>
    <property type="project" value="UniProtKB-ARBA"/>
</dbReference>
<keyword evidence="2 6" id="KW-0378">Hydrolase</keyword>
<feature type="domain" description="GH10" evidence="5">
    <location>
        <begin position="134"/>
        <end position="430"/>
    </location>
</feature>
<keyword evidence="7" id="KW-1185">Reference proteome</keyword>
<evidence type="ECO:0000313" key="6">
    <source>
        <dbReference type="EMBL" id="KAK6916706.1"/>
    </source>
</evidence>
<evidence type="ECO:0000256" key="4">
    <source>
        <dbReference type="ARBA" id="ARBA00023326"/>
    </source>
</evidence>
<dbReference type="GO" id="GO:0000272">
    <property type="term" value="P:polysaccharide catabolic process"/>
    <property type="evidence" value="ECO:0007669"/>
    <property type="project" value="UniProtKB-KW"/>
</dbReference>
<evidence type="ECO:0000259" key="5">
    <source>
        <dbReference type="PROSITE" id="PS51760"/>
    </source>
</evidence>
<evidence type="ECO:0000256" key="1">
    <source>
        <dbReference type="ARBA" id="ARBA00007495"/>
    </source>
</evidence>
<dbReference type="InterPro" id="IPR001000">
    <property type="entry name" value="GH10_dom"/>
</dbReference>
<dbReference type="PROSITE" id="PS51760">
    <property type="entry name" value="GH10_2"/>
    <property type="match status" value="1"/>
</dbReference>
<dbReference type="SMART" id="SM00633">
    <property type="entry name" value="Glyco_10"/>
    <property type="match status" value="1"/>
</dbReference>
<gene>
    <name evidence="6" type="ORF">RJ641_019567</name>
</gene>
<organism evidence="6 7">
    <name type="scientific">Dillenia turbinata</name>
    <dbReference type="NCBI Taxonomy" id="194707"/>
    <lineage>
        <taxon>Eukaryota</taxon>
        <taxon>Viridiplantae</taxon>
        <taxon>Streptophyta</taxon>
        <taxon>Embryophyta</taxon>
        <taxon>Tracheophyta</taxon>
        <taxon>Spermatophyta</taxon>
        <taxon>Magnoliopsida</taxon>
        <taxon>eudicotyledons</taxon>
        <taxon>Gunneridae</taxon>
        <taxon>Pentapetalae</taxon>
        <taxon>Dilleniales</taxon>
        <taxon>Dilleniaceae</taxon>
        <taxon>Dillenia</taxon>
    </lineage>
</organism>
<dbReference type="Proteomes" id="UP001370490">
    <property type="component" value="Unassembled WGS sequence"/>
</dbReference>
<keyword evidence="3" id="KW-0119">Carbohydrate metabolism</keyword>
<dbReference type="PANTHER" id="PTHR31490:SF3">
    <property type="entry name" value="GLYCOSYL HYDROLASE FAMILY 10 PROTEIN"/>
    <property type="match status" value="1"/>
</dbReference>
<dbReference type="Pfam" id="PF00331">
    <property type="entry name" value="Glyco_hydro_10"/>
    <property type="match status" value="1"/>
</dbReference>
<evidence type="ECO:0000256" key="2">
    <source>
        <dbReference type="ARBA" id="ARBA00022801"/>
    </source>
</evidence>
<evidence type="ECO:0000313" key="7">
    <source>
        <dbReference type="Proteomes" id="UP001370490"/>
    </source>
</evidence>
<dbReference type="InterPro" id="IPR017853">
    <property type="entry name" value="GH"/>
</dbReference>
<accession>A0AAN8USH0</accession>
<protein>
    <submittedName>
        <fullName evidence="6">Glycoside hydrolase family 10 domain</fullName>
    </submittedName>
</protein>
<comment type="similarity">
    <text evidence="1">Belongs to the glycosyl hydrolase 10 (cellulase F) family.</text>
</comment>
<comment type="caution">
    <text evidence="6">The sequence shown here is derived from an EMBL/GenBank/DDBJ whole genome shotgun (WGS) entry which is preliminary data.</text>
</comment>
<dbReference type="EMBL" id="JBAMMX010000024">
    <property type="protein sequence ID" value="KAK6916706.1"/>
    <property type="molecule type" value="Genomic_DNA"/>
</dbReference>
<dbReference type="InterPro" id="IPR044846">
    <property type="entry name" value="GH10"/>
</dbReference>
<dbReference type="PANTHER" id="PTHR31490">
    <property type="entry name" value="GLYCOSYL HYDROLASE"/>
    <property type="match status" value="1"/>
</dbReference>
<sequence>MNISAAEAMFQSYYNKMGSSLSWVKIKGADSALITAELRSEDEAFQCVGSVIAKRGCWSFLKGGFVLNSTSKLSVLFFKNSDMNDTDIKISIASSSLQPFSDEEWKINQQYIINKERKRATTIHVSNEEGEIIEGAEITIEQVSKEFPFGSAIAGTILDNLPYQKWFVKRFNAAVFENELKWYATEKEQGHVNYTISDQMMNFVRANQIIARGHNIFWEDPKYNPAWVRNLTGSELKSAVNSRIQSLMSQYKDEFIHWDVSNELLHFDFYEQRLGHNATLDFFKTAHESDPLATLFLNEYNVVETCDDVNSTVDTYISRFKELKRGGANMDGIGLESHFDVPNLPLMRGIIDKLATLRLPIWLTEVDIKKKFGQEMQAVYLEKVLREGFSHPSVNGIMLWCAWHSNGCYQMCLTDNNFENLPCGDVVDKVLKEWQTGVLKGFSDEHGSYSFFGFLGDYRVNVEYKNRTADASFSLSQGDETRHFNIQL</sequence>
<keyword evidence="4" id="KW-0624">Polysaccharide degradation</keyword>
<evidence type="ECO:0000256" key="3">
    <source>
        <dbReference type="ARBA" id="ARBA00023277"/>
    </source>
</evidence>
<name>A0AAN8USH0_9MAGN</name>
<dbReference type="Gene3D" id="3.20.20.80">
    <property type="entry name" value="Glycosidases"/>
    <property type="match status" value="1"/>
</dbReference>
<dbReference type="AlphaFoldDB" id="A0AAN8USH0"/>
<dbReference type="SUPFAM" id="SSF51445">
    <property type="entry name" value="(Trans)glycosidases"/>
    <property type="match status" value="1"/>
</dbReference>